<dbReference type="Pfam" id="PF13265">
    <property type="entry name" value="DUF4056"/>
    <property type="match status" value="1"/>
</dbReference>
<evidence type="ECO:0000256" key="1">
    <source>
        <dbReference type="SAM" id="MobiDB-lite"/>
    </source>
</evidence>
<gene>
    <name evidence="2" type="ORF">KAK03_14810</name>
</gene>
<evidence type="ECO:0000313" key="3">
    <source>
        <dbReference type="Proteomes" id="UP000676246"/>
    </source>
</evidence>
<dbReference type="Proteomes" id="UP000676246">
    <property type="component" value="Unassembled WGS sequence"/>
</dbReference>
<reference evidence="2 3" key="1">
    <citation type="submission" date="2021-04" db="EMBL/GenBank/DDBJ databases">
        <title>The genome sequence of Ideonella sp. 3Y2.</title>
        <authorList>
            <person name="Liu Y."/>
        </authorList>
    </citation>
    <scope>NUCLEOTIDE SEQUENCE [LARGE SCALE GENOMIC DNA]</scope>
    <source>
        <strain evidence="2 3">3Y2</strain>
    </source>
</reference>
<protein>
    <submittedName>
        <fullName evidence="2">DUF4056 domain-containing protein</fullName>
    </submittedName>
</protein>
<proteinExistence type="predicted"/>
<dbReference type="InterPro" id="IPR025130">
    <property type="entry name" value="DUF4056"/>
</dbReference>
<dbReference type="RefSeq" id="WP_210854734.1">
    <property type="nucleotide sequence ID" value="NZ_JAGQDD010000011.1"/>
</dbReference>
<sequence>MRAGTRRSADRARWRRLVVLTVALTAGPGLALPPERDDMPSRRFGQLPTPYVMPLLRNRIIERADLGRHDWRSHADENDGLVYTCAAGFLDIDHLRDAADWTGHLYRLLRREIDRGATALDAAGSDGSTRLSLRWRRPVATEAGLDNARVASMASQLVWWMLTWHEVLTWLGQETLPPVSERASAFSYEDGVSHLVGLQVAQRALRRPEPWDVAVTRELDTTLTELGAVDRDSTFAALERVRDRWWNSHRAWPSNGFVMRRHLDSGLDGPISGWQVDGLPACDGAPARPWTLDVLATPGWQVQAWLTSDWGPLRERLAWPAGAGADAQQMRIELPAGMRAVLDTISAQVLRELGPNADRPTDPAAAGSAPR</sequence>
<dbReference type="EMBL" id="JAGQDD010000011">
    <property type="protein sequence ID" value="MBQ0931755.1"/>
    <property type="molecule type" value="Genomic_DNA"/>
</dbReference>
<accession>A0A941BCB3</accession>
<dbReference type="AlphaFoldDB" id="A0A941BCB3"/>
<name>A0A941BCB3_9BURK</name>
<organism evidence="2 3">
    <name type="scientific">Ideonella alba</name>
    <dbReference type="NCBI Taxonomy" id="2824118"/>
    <lineage>
        <taxon>Bacteria</taxon>
        <taxon>Pseudomonadati</taxon>
        <taxon>Pseudomonadota</taxon>
        <taxon>Betaproteobacteria</taxon>
        <taxon>Burkholderiales</taxon>
        <taxon>Sphaerotilaceae</taxon>
        <taxon>Ideonella</taxon>
    </lineage>
</organism>
<keyword evidence="3" id="KW-1185">Reference proteome</keyword>
<feature type="region of interest" description="Disordered" evidence="1">
    <location>
        <begin position="352"/>
        <end position="371"/>
    </location>
</feature>
<evidence type="ECO:0000313" key="2">
    <source>
        <dbReference type="EMBL" id="MBQ0931755.1"/>
    </source>
</evidence>
<comment type="caution">
    <text evidence="2">The sequence shown here is derived from an EMBL/GenBank/DDBJ whole genome shotgun (WGS) entry which is preliminary data.</text>
</comment>